<feature type="compositionally biased region" description="Acidic residues" evidence="2">
    <location>
        <begin position="35"/>
        <end position="49"/>
    </location>
</feature>
<evidence type="ECO:0000313" key="4">
    <source>
        <dbReference type="Proteomes" id="UP000249165"/>
    </source>
</evidence>
<dbReference type="RefSeq" id="WP_009505140.1">
    <property type="nucleotide sequence ID" value="NZ_LIQE01000043.1"/>
</dbReference>
<keyword evidence="1" id="KW-0175">Coiled coil</keyword>
<dbReference type="EMBL" id="QLMG01000026">
    <property type="protein sequence ID" value="RAK15024.1"/>
    <property type="molecule type" value="Genomic_DNA"/>
</dbReference>
<reference evidence="3 4" key="1">
    <citation type="submission" date="2018-06" db="EMBL/GenBank/DDBJ databases">
        <title>Genomic Encyclopedia of Archaeal and Bacterial Type Strains, Phase II (KMG-II): from individual species to whole genera.</title>
        <authorList>
            <person name="Goeker M."/>
        </authorList>
    </citation>
    <scope>NUCLEOTIDE SEQUENCE [LARGE SCALE GENOMIC DNA]</scope>
    <source>
        <strain evidence="3 4">DSM 22011</strain>
    </source>
</reference>
<comment type="caution">
    <text evidence="3">The sequence shown here is derived from an EMBL/GenBank/DDBJ whole genome shotgun (WGS) entry which is preliminary data.</text>
</comment>
<feature type="coiled-coil region" evidence="1">
    <location>
        <begin position="71"/>
        <end position="150"/>
    </location>
</feature>
<organism evidence="3 4">
    <name type="scientific">Salipiger aestuarii</name>
    <dbReference type="NCBI Taxonomy" id="568098"/>
    <lineage>
        <taxon>Bacteria</taxon>
        <taxon>Pseudomonadati</taxon>
        <taxon>Pseudomonadota</taxon>
        <taxon>Alphaproteobacteria</taxon>
        <taxon>Rhodobacterales</taxon>
        <taxon>Roseobacteraceae</taxon>
        <taxon>Salipiger</taxon>
    </lineage>
</organism>
<accession>A0A327Y2P7</accession>
<dbReference type="OrthoDB" id="7871100at2"/>
<sequence length="208" mass="22477">MTEIDELQGRMVRALDRIAQGVDLLGPLTAQVPDPEPDSVPETVPEPELETPQAQDTGPAPADDGTSAAEVARLSELLEEEKLANAQLEERNRTLNARLSEAPAAPVPDAALQEQLAAQRESMADLDAELSRLRLSNDMLRKTCEQLRAALQAGLGEPHLINQAMLAELESLRADRSVERAEVRAVLDAIEPVLSEVSGIPMPEEAVQ</sequence>
<proteinExistence type="predicted"/>
<keyword evidence="4" id="KW-1185">Reference proteome</keyword>
<gene>
    <name evidence="3" type="ORF">ATI53_102646</name>
</gene>
<name>A0A327Y2P7_9RHOB</name>
<protein>
    <submittedName>
        <fullName evidence="3">Uncharacterized protein</fullName>
    </submittedName>
</protein>
<evidence type="ECO:0000256" key="2">
    <source>
        <dbReference type="SAM" id="MobiDB-lite"/>
    </source>
</evidence>
<evidence type="ECO:0000256" key="1">
    <source>
        <dbReference type="SAM" id="Coils"/>
    </source>
</evidence>
<dbReference type="Proteomes" id="UP000249165">
    <property type="component" value="Unassembled WGS sequence"/>
</dbReference>
<evidence type="ECO:0000313" key="3">
    <source>
        <dbReference type="EMBL" id="RAK15024.1"/>
    </source>
</evidence>
<feature type="region of interest" description="Disordered" evidence="2">
    <location>
        <begin position="26"/>
        <end position="68"/>
    </location>
</feature>
<dbReference type="AlphaFoldDB" id="A0A327Y2P7"/>